<dbReference type="EMBL" id="MHKD01000011">
    <property type="protein sequence ID" value="OGY84767.1"/>
    <property type="molecule type" value="Genomic_DNA"/>
</dbReference>
<dbReference type="Pfam" id="PF04450">
    <property type="entry name" value="BSP"/>
    <property type="match status" value="1"/>
</dbReference>
<dbReference type="InterPro" id="IPR007541">
    <property type="entry name" value="Uncharacterised_BSP"/>
</dbReference>
<evidence type="ECO:0008006" key="4">
    <source>
        <dbReference type="Google" id="ProtNLM"/>
    </source>
</evidence>
<dbReference type="STRING" id="1798542.A3F54_03185"/>
<comment type="caution">
    <text evidence="2">The sequence shown here is derived from an EMBL/GenBank/DDBJ whole genome shotgun (WGS) entry which is preliminary data.</text>
</comment>
<name>A0A1G2B989_9BACT</name>
<organism evidence="2 3">
    <name type="scientific">Candidatus Kerfeldbacteria bacterium RIFCSPHIGHO2_12_FULL_48_17</name>
    <dbReference type="NCBI Taxonomy" id="1798542"/>
    <lineage>
        <taxon>Bacteria</taxon>
        <taxon>Candidatus Kerfeldiibacteriota</taxon>
    </lineage>
</organism>
<evidence type="ECO:0000256" key="1">
    <source>
        <dbReference type="SAM" id="Phobius"/>
    </source>
</evidence>
<evidence type="ECO:0000313" key="2">
    <source>
        <dbReference type="EMBL" id="OGY84767.1"/>
    </source>
</evidence>
<reference evidence="2 3" key="1">
    <citation type="journal article" date="2016" name="Nat. Commun.">
        <title>Thousands of microbial genomes shed light on interconnected biogeochemical processes in an aquifer system.</title>
        <authorList>
            <person name="Anantharaman K."/>
            <person name="Brown C.T."/>
            <person name="Hug L.A."/>
            <person name="Sharon I."/>
            <person name="Castelle C.J."/>
            <person name="Probst A.J."/>
            <person name="Thomas B.C."/>
            <person name="Singh A."/>
            <person name="Wilkins M.J."/>
            <person name="Karaoz U."/>
            <person name="Brodie E.L."/>
            <person name="Williams K.H."/>
            <person name="Hubbard S.S."/>
            <person name="Banfield J.F."/>
        </authorList>
    </citation>
    <scope>NUCLEOTIDE SEQUENCE [LARGE SCALE GENOMIC DNA]</scope>
</reference>
<dbReference type="Proteomes" id="UP000176952">
    <property type="component" value="Unassembled WGS sequence"/>
</dbReference>
<accession>A0A1G2B989</accession>
<sequence length="224" mass="26269">MTNRRRKTKIKFVFEPGTYQKDFYIRHTHSNMQKLARMFPVQLLSLTVHIFRNKNSFLKTLPTKKVPTWFIAHVPKNSTSCIYIFDNKDSITSKKTLSQVLLHEMTHLYINILNPKLSDWLKEGISVYVAAQIFKPSISTTDWKKIAQKNIPFRGVSWKFAAKYNGYNIAGLLVMFFVRLYGWKKFIAAINSHKLTRFSVTSIPLYFGDNPHDVMADFKKYFVK</sequence>
<gene>
    <name evidence="2" type="ORF">A3F54_03185</name>
</gene>
<keyword evidence="1" id="KW-0812">Transmembrane</keyword>
<evidence type="ECO:0000313" key="3">
    <source>
        <dbReference type="Proteomes" id="UP000176952"/>
    </source>
</evidence>
<protein>
    <recommendedName>
        <fullName evidence="4">Peptidase MA-like domain-containing protein</fullName>
    </recommendedName>
</protein>
<dbReference type="AlphaFoldDB" id="A0A1G2B989"/>
<keyword evidence="1" id="KW-1133">Transmembrane helix</keyword>
<feature type="transmembrane region" description="Helical" evidence="1">
    <location>
        <begin position="164"/>
        <end position="183"/>
    </location>
</feature>
<proteinExistence type="predicted"/>
<keyword evidence="1" id="KW-0472">Membrane</keyword>